<dbReference type="SUPFAM" id="SSF46626">
    <property type="entry name" value="Cytochrome c"/>
    <property type="match status" value="1"/>
</dbReference>
<dbReference type="InterPro" id="IPR051459">
    <property type="entry name" value="Cytochrome_c-type_DH"/>
</dbReference>
<keyword evidence="7" id="KW-1185">Reference proteome</keyword>
<reference evidence="6 7" key="1">
    <citation type="journal article" date="2022" name="Arch. Microbiol.">
        <title>Paraburkholderia bengalensis sp. nov. isolated from roots of Oryza sativa, IR64.</title>
        <authorList>
            <person name="Nag P."/>
            <person name="Mondal N."/>
            <person name="Sarkar J."/>
            <person name="Das S."/>
        </authorList>
    </citation>
    <scope>NUCLEOTIDE SEQUENCE [LARGE SCALE GENOMIC DNA]</scope>
    <source>
        <strain evidence="6 7">IR64_4_BI</strain>
    </source>
</reference>
<gene>
    <name evidence="6" type="ORF">H3V53_04240</name>
</gene>
<keyword evidence="1 4" id="KW-0349">Heme</keyword>
<evidence type="ECO:0000256" key="4">
    <source>
        <dbReference type="PROSITE-ProRule" id="PRU00433"/>
    </source>
</evidence>
<dbReference type="Proteomes" id="UP001386437">
    <property type="component" value="Unassembled WGS sequence"/>
</dbReference>
<feature type="domain" description="Cytochrome c" evidence="5">
    <location>
        <begin position="1"/>
        <end position="81"/>
    </location>
</feature>
<proteinExistence type="predicted"/>
<keyword evidence="2 4" id="KW-0479">Metal-binding</keyword>
<sequence>MFEAACAVCHGESGGVGHFGVRPLMGRNTSVSQASPENLPRVMMHGIDQHAREGLGYMPCFKHSFDDQQLAELAGYIRARDAPGQPAWRDLASTSARVRAAAH</sequence>
<evidence type="ECO:0000259" key="5">
    <source>
        <dbReference type="PROSITE" id="PS51007"/>
    </source>
</evidence>
<protein>
    <submittedName>
        <fullName evidence="6">Cytochrome c</fullName>
    </submittedName>
</protein>
<evidence type="ECO:0000313" key="6">
    <source>
        <dbReference type="EMBL" id="MEI5996443.1"/>
    </source>
</evidence>
<evidence type="ECO:0000256" key="2">
    <source>
        <dbReference type="ARBA" id="ARBA00022723"/>
    </source>
</evidence>
<dbReference type="PANTHER" id="PTHR35008">
    <property type="entry name" value="BLL4482 PROTEIN-RELATED"/>
    <property type="match status" value="1"/>
</dbReference>
<dbReference type="EMBL" id="JACFYJ010000004">
    <property type="protein sequence ID" value="MEI5996443.1"/>
    <property type="molecule type" value="Genomic_DNA"/>
</dbReference>
<dbReference type="InterPro" id="IPR009056">
    <property type="entry name" value="Cyt_c-like_dom"/>
</dbReference>
<organism evidence="6 7">
    <name type="scientific">Paraburkholderia bengalensis</name>
    <dbReference type="NCBI Taxonomy" id="2747562"/>
    <lineage>
        <taxon>Bacteria</taxon>
        <taxon>Pseudomonadati</taxon>
        <taxon>Pseudomonadota</taxon>
        <taxon>Betaproteobacteria</taxon>
        <taxon>Burkholderiales</taxon>
        <taxon>Burkholderiaceae</taxon>
        <taxon>Paraburkholderia</taxon>
    </lineage>
</organism>
<evidence type="ECO:0000313" key="7">
    <source>
        <dbReference type="Proteomes" id="UP001386437"/>
    </source>
</evidence>
<dbReference type="InterPro" id="IPR036909">
    <property type="entry name" value="Cyt_c-like_dom_sf"/>
</dbReference>
<comment type="caution">
    <text evidence="6">The sequence shown here is derived from an EMBL/GenBank/DDBJ whole genome shotgun (WGS) entry which is preliminary data.</text>
</comment>
<name>A0ABU8ILW6_9BURK</name>
<dbReference type="PROSITE" id="PS51007">
    <property type="entry name" value="CYTC"/>
    <property type="match status" value="1"/>
</dbReference>
<dbReference type="Gene3D" id="1.10.760.10">
    <property type="entry name" value="Cytochrome c-like domain"/>
    <property type="match status" value="1"/>
</dbReference>
<keyword evidence="3 4" id="KW-0408">Iron</keyword>
<evidence type="ECO:0000256" key="1">
    <source>
        <dbReference type="ARBA" id="ARBA00022617"/>
    </source>
</evidence>
<evidence type="ECO:0000256" key="3">
    <source>
        <dbReference type="ARBA" id="ARBA00023004"/>
    </source>
</evidence>
<accession>A0ABU8ILW6</accession>
<dbReference type="PANTHER" id="PTHR35008:SF8">
    <property type="entry name" value="ALCOHOL DEHYDROGENASE CYTOCHROME C SUBUNIT"/>
    <property type="match status" value="1"/>
</dbReference>
<dbReference type="Pfam" id="PF13442">
    <property type="entry name" value="Cytochrome_CBB3"/>
    <property type="match status" value="1"/>
</dbReference>